<dbReference type="OrthoDB" id="8638526at2"/>
<dbReference type="EMBL" id="SGXC01000001">
    <property type="protein sequence ID" value="RZS86078.1"/>
    <property type="molecule type" value="Genomic_DNA"/>
</dbReference>
<dbReference type="Pfam" id="PF08875">
    <property type="entry name" value="DUF1833"/>
    <property type="match status" value="1"/>
</dbReference>
<keyword evidence="2" id="KW-1185">Reference proteome</keyword>
<protein>
    <submittedName>
        <fullName evidence="1">Uncharacterized protein DUF1833</fullName>
    </submittedName>
</protein>
<accession>A0A4Q7NM88</accession>
<reference evidence="1 2" key="1">
    <citation type="submission" date="2019-02" db="EMBL/GenBank/DDBJ databases">
        <title>Genomic Encyclopedia of Type Strains, Phase IV (KMG-IV): sequencing the most valuable type-strain genomes for metagenomic binning, comparative biology and taxonomic classification.</title>
        <authorList>
            <person name="Goeker M."/>
        </authorList>
    </citation>
    <scope>NUCLEOTIDE SEQUENCE [LARGE SCALE GENOMIC DNA]</scope>
    <source>
        <strain evidence="1 2">K24</strain>
    </source>
</reference>
<organism evidence="1 2">
    <name type="scientific">Pigmentiphaga kullae</name>
    <dbReference type="NCBI Taxonomy" id="151784"/>
    <lineage>
        <taxon>Bacteria</taxon>
        <taxon>Pseudomonadati</taxon>
        <taxon>Pseudomonadota</taxon>
        <taxon>Betaproteobacteria</taxon>
        <taxon>Burkholderiales</taxon>
        <taxon>Alcaligenaceae</taxon>
        <taxon>Pigmentiphaga</taxon>
    </lineage>
</organism>
<proteinExistence type="predicted"/>
<dbReference type="AlphaFoldDB" id="A0A4Q7NM88"/>
<name>A0A4Q7NM88_9BURK</name>
<dbReference type="Proteomes" id="UP000292445">
    <property type="component" value="Unassembled WGS sequence"/>
</dbReference>
<gene>
    <name evidence="1" type="ORF">EV675_2112</name>
</gene>
<evidence type="ECO:0000313" key="2">
    <source>
        <dbReference type="Proteomes" id="UP000292445"/>
    </source>
</evidence>
<dbReference type="RefSeq" id="WP_130357203.1">
    <property type="nucleotide sequence ID" value="NZ_SGXC01000001.1"/>
</dbReference>
<comment type="caution">
    <text evidence="1">The sequence shown here is derived from an EMBL/GenBank/DDBJ whole genome shotgun (WGS) entry which is preliminary data.</text>
</comment>
<dbReference type="InterPro" id="IPR014974">
    <property type="entry name" value="DUF1833"/>
</dbReference>
<sequence length="158" mass="17267">MARLKSSRYVENALALSADEAPIYLLEISHVLVATPLRFVNDNQDVVSNGNNYVACAFAVQLPSDQDRTTPRARLSIDTLGGDISAFLERTHGGRGAVLKVLQILRSQPDFIEDEFVLDMSNVVAAVPTIQADLGYDDVLNKPGTPYTYRPETAPGLF</sequence>
<evidence type="ECO:0000313" key="1">
    <source>
        <dbReference type="EMBL" id="RZS86078.1"/>
    </source>
</evidence>